<comment type="caution">
    <text evidence="1">The sequence shown here is derived from an EMBL/GenBank/DDBJ whole genome shotgun (WGS) entry which is preliminary data.</text>
</comment>
<evidence type="ECO:0000313" key="1">
    <source>
        <dbReference type="EMBL" id="KAH7836237.1"/>
    </source>
</evidence>
<organism evidence="1 2">
    <name type="scientific">Vaccinium darrowii</name>
    <dbReference type="NCBI Taxonomy" id="229202"/>
    <lineage>
        <taxon>Eukaryota</taxon>
        <taxon>Viridiplantae</taxon>
        <taxon>Streptophyta</taxon>
        <taxon>Embryophyta</taxon>
        <taxon>Tracheophyta</taxon>
        <taxon>Spermatophyta</taxon>
        <taxon>Magnoliopsida</taxon>
        <taxon>eudicotyledons</taxon>
        <taxon>Gunneridae</taxon>
        <taxon>Pentapetalae</taxon>
        <taxon>asterids</taxon>
        <taxon>Ericales</taxon>
        <taxon>Ericaceae</taxon>
        <taxon>Vaccinioideae</taxon>
        <taxon>Vaccinieae</taxon>
        <taxon>Vaccinium</taxon>
    </lineage>
</organism>
<sequence>MEFFNIAKEVRLRSHHKKYLYAYEDEESVILHRRGSSRNARWTVEFINNNKIRLKSLYGKYLAASFTACCFMYTNGAMKVIQMEGSGGYTHRELWMEWEPVTEGDRVKLKTRYGSFLRANGCNLPCRNAVTHDRYPRKLKQDLVLWDVDVLEILPAKSPELQPGTEYKSDSELESIESGSTSSSNFSY</sequence>
<dbReference type="Proteomes" id="UP000828048">
    <property type="component" value="Chromosome 2"/>
</dbReference>
<reference evidence="1 2" key="1">
    <citation type="journal article" date="2021" name="Hortic Res">
        <title>High-quality reference genome and annotation aids understanding of berry development for evergreen blueberry (Vaccinium darrowii).</title>
        <authorList>
            <person name="Yu J."/>
            <person name="Hulse-Kemp A.M."/>
            <person name="Babiker E."/>
            <person name="Staton M."/>
        </authorList>
    </citation>
    <scope>NUCLEOTIDE SEQUENCE [LARGE SCALE GENOMIC DNA]</scope>
    <source>
        <strain evidence="2">cv. NJ 8807/NJ 8810</strain>
        <tissue evidence="1">Young leaf</tissue>
    </source>
</reference>
<proteinExistence type="predicted"/>
<dbReference type="EMBL" id="CM037152">
    <property type="protein sequence ID" value="KAH7836237.1"/>
    <property type="molecule type" value="Genomic_DNA"/>
</dbReference>
<protein>
    <submittedName>
        <fullName evidence="1">Uncharacterized protein</fullName>
    </submittedName>
</protein>
<evidence type="ECO:0000313" key="2">
    <source>
        <dbReference type="Proteomes" id="UP000828048"/>
    </source>
</evidence>
<keyword evidence="2" id="KW-1185">Reference proteome</keyword>
<accession>A0ACB7X678</accession>
<gene>
    <name evidence="1" type="ORF">Vadar_033853</name>
</gene>
<name>A0ACB7X678_9ERIC</name>